<protein>
    <submittedName>
        <fullName evidence="1">Uncharacterized protein</fullName>
    </submittedName>
</protein>
<reference evidence="1" key="1">
    <citation type="submission" date="2018-05" db="EMBL/GenBank/DDBJ databases">
        <authorList>
            <person name="Lanie J.A."/>
            <person name="Ng W.-L."/>
            <person name="Kazmierczak K.M."/>
            <person name="Andrzejewski T.M."/>
            <person name="Davidsen T.M."/>
            <person name="Wayne K.J."/>
            <person name="Tettelin H."/>
            <person name="Glass J.I."/>
            <person name="Rusch D."/>
            <person name="Podicherti R."/>
            <person name="Tsui H.-C.T."/>
            <person name="Winkler M.E."/>
        </authorList>
    </citation>
    <scope>NUCLEOTIDE SEQUENCE</scope>
</reference>
<sequence>MFKRCEKIYKAVLQPEQDNPKDISYRGQGLSNEYRLSLPCGLLGRNKATSFKRVFTPPKKEV</sequence>
<dbReference type="AlphaFoldDB" id="A0A382ZNW0"/>
<accession>A0A382ZNW0</accession>
<evidence type="ECO:0000313" key="1">
    <source>
        <dbReference type="EMBL" id="SVD97162.1"/>
    </source>
</evidence>
<dbReference type="EMBL" id="UINC01185453">
    <property type="protein sequence ID" value="SVD97162.1"/>
    <property type="molecule type" value="Genomic_DNA"/>
</dbReference>
<gene>
    <name evidence="1" type="ORF">METZ01_LOCUS450016</name>
</gene>
<organism evidence="1">
    <name type="scientific">marine metagenome</name>
    <dbReference type="NCBI Taxonomy" id="408172"/>
    <lineage>
        <taxon>unclassified sequences</taxon>
        <taxon>metagenomes</taxon>
        <taxon>ecological metagenomes</taxon>
    </lineage>
</organism>
<name>A0A382ZNW0_9ZZZZ</name>
<proteinExistence type="predicted"/>